<proteinExistence type="predicted"/>
<feature type="region of interest" description="Disordered" evidence="1">
    <location>
        <begin position="76"/>
        <end position="96"/>
    </location>
</feature>
<name>A0AAU2A290_9ACTN</name>
<gene>
    <name evidence="2" type="ORF">OHA22_21985</name>
</gene>
<sequence>MTVGDEAWGEWLRNSPSASELSLWWQQASERIRQVGRDAYGERLAALLSAASPRDCAAAGMGCTRRLDRACHGPSVCRQDPAGPSGAEEATGLTREGPVPGACGGFHGFWTDFEFHVWFGGPGDRHRAVLWHDMAASVVRLWVDGAVVGAGVFLDSYAHWVGGRFLVVEAAGPDDHPRQSYGPGRPGSGIVSVLIHDAAQGSTRTLVPEDHEMWTAPQVVLAGESLRVYATREARDADTPDRVLPAGPPARHS</sequence>
<evidence type="ECO:0008006" key="3">
    <source>
        <dbReference type="Google" id="ProtNLM"/>
    </source>
</evidence>
<feature type="region of interest" description="Disordered" evidence="1">
    <location>
        <begin position="234"/>
        <end position="253"/>
    </location>
</feature>
<evidence type="ECO:0000256" key="1">
    <source>
        <dbReference type="SAM" id="MobiDB-lite"/>
    </source>
</evidence>
<organism evidence="2">
    <name type="scientific">Streptomyces sp. NBC_00093</name>
    <dbReference type="NCBI Taxonomy" id="2975649"/>
    <lineage>
        <taxon>Bacteria</taxon>
        <taxon>Bacillati</taxon>
        <taxon>Actinomycetota</taxon>
        <taxon>Actinomycetes</taxon>
        <taxon>Kitasatosporales</taxon>
        <taxon>Streptomycetaceae</taxon>
        <taxon>Streptomyces</taxon>
    </lineage>
</organism>
<reference evidence="2" key="1">
    <citation type="submission" date="2022-10" db="EMBL/GenBank/DDBJ databases">
        <title>The complete genomes of actinobacterial strains from the NBC collection.</title>
        <authorList>
            <person name="Joergensen T.S."/>
            <person name="Alvarez Arevalo M."/>
            <person name="Sterndorff E.B."/>
            <person name="Faurdal D."/>
            <person name="Vuksanovic O."/>
            <person name="Mourched A.-S."/>
            <person name="Charusanti P."/>
            <person name="Shaw S."/>
            <person name="Blin K."/>
            <person name="Weber T."/>
        </authorList>
    </citation>
    <scope>NUCLEOTIDE SEQUENCE</scope>
    <source>
        <strain evidence="2">NBC_00093</strain>
    </source>
</reference>
<evidence type="ECO:0000313" key="2">
    <source>
        <dbReference type="EMBL" id="WTT18021.1"/>
    </source>
</evidence>
<dbReference type="AlphaFoldDB" id="A0AAU2A290"/>
<accession>A0AAU2A290</accession>
<dbReference type="EMBL" id="CP108222">
    <property type="protein sequence ID" value="WTT18021.1"/>
    <property type="molecule type" value="Genomic_DNA"/>
</dbReference>
<protein>
    <recommendedName>
        <fullName evidence="3">Beta-galactosidase</fullName>
    </recommendedName>
</protein>